<reference evidence="3" key="1">
    <citation type="submission" date="2020-07" db="EMBL/GenBank/DDBJ databases">
        <title>Genome sequence and genetic diversity analysis of an under-domesticated orphan crop, white fonio (Digitaria exilis).</title>
        <authorList>
            <person name="Bennetzen J.L."/>
            <person name="Chen S."/>
            <person name="Ma X."/>
            <person name="Wang X."/>
            <person name="Yssel A.E.J."/>
            <person name="Chaluvadi S.R."/>
            <person name="Johnson M."/>
            <person name="Gangashetty P."/>
            <person name="Hamidou F."/>
            <person name="Sanogo M.D."/>
            <person name="Zwaenepoel A."/>
            <person name="Wallace J."/>
            <person name="Van De Peer Y."/>
            <person name="Van Deynze A."/>
        </authorList>
    </citation>
    <scope>NUCLEOTIDE SEQUENCE</scope>
    <source>
        <tissue evidence="3">Leaves</tissue>
    </source>
</reference>
<comment type="caution">
    <text evidence="3">The sequence shown here is derived from an EMBL/GenBank/DDBJ whole genome shotgun (WGS) entry which is preliminary data.</text>
</comment>
<dbReference type="EMBL" id="JACEFO010001435">
    <property type="protein sequence ID" value="KAF8736557.1"/>
    <property type="molecule type" value="Genomic_DNA"/>
</dbReference>
<dbReference type="Proteomes" id="UP000636709">
    <property type="component" value="Unassembled WGS sequence"/>
</dbReference>
<dbReference type="AlphaFoldDB" id="A0A835FCM5"/>
<gene>
    <name evidence="3" type="ORF">HU200_014329</name>
</gene>
<feature type="domain" description="Retrovirus-related Pol polyprotein from transposon TNT 1-94-like beta-barrel" evidence="2">
    <location>
        <begin position="112"/>
        <end position="187"/>
    </location>
</feature>
<keyword evidence="4" id="KW-1185">Reference proteome</keyword>
<dbReference type="OrthoDB" id="652633at2759"/>
<organism evidence="3 4">
    <name type="scientific">Digitaria exilis</name>
    <dbReference type="NCBI Taxonomy" id="1010633"/>
    <lineage>
        <taxon>Eukaryota</taxon>
        <taxon>Viridiplantae</taxon>
        <taxon>Streptophyta</taxon>
        <taxon>Embryophyta</taxon>
        <taxon>Tracheophyta</taxon>
        <taxon>Spermatophyta</taxon>
        <taxon>Magnoliopsida</taxon>
        <taxon>Liliopsida</taxon>
        <taxon>Poales</taxon>
        <taxon>Poaceae</taxon>
        <taxon>PACMAD clade</taxon>
        <taxon>Panicoideae</taxon>
        <taxon>Panicodae</taxon>
        <taxon>Paniceae</taxon>
        <taxon>Anthephorinae</taxon>
        <taxon>Digitaria</taxon>
    </lineage>
</organism>
<evidence type="ECO:0000256" key="1">
    <source>
        <dbReference type="SAM" id="MobiDB-lite"/>
    </source>
</evidence>
<proteinExistence type="predicted"/>
<name>A0A835FCM5_9POAL</name>
<evidence type="ECO:0000313" key="3">
    <source>
        <dbReference type="EMBL" id="KAF8736557.1"/>
    </source>
</evidence>
<accession>A0A835FCM5</accession>
<evidence type="ECO:0000313" key="4">
    <source>
        <dbReference type="Proteomes" id="UP000636709"/>
    </source>
</evidence>
<dbReference type="InterPro" id="IPR054722">
    <property type="entry name" value="PolX-like_BBD"/>
</dbReference>
<protein>
    <recommendedName>
        <fullName evidence="2">Retrovirus-related Pol polyprotein from transposon TNT 1-94-like beta-barrel domain-containing protein</fullName>
    </recommendedName>
</protein>
<sequence>MAGDTVAISVKDQGIQPRGIRQIGTPGLDGSEVLIRFSIQEDMIKTVCDAQRHDQGGVLLGPLVPDQSEERSRPNLDDDVPAEDDGVPRVTLPICTSIFMFVHGRGPIDFMFILDSGASVHATPRYYLLKDLKAVAAGQSVLAANGKKLHICGRGCVSLDNITLDDVNYIPGLTANIVSVSKLMKLDYEINFLGTECVIKDTRSGRAKVGKGHLINNGVFVLDYLLIPPGRAAATPQGPAASVH</sequence>
<feature type="region of interest" description="Disordered" evidence="1">
    <location>
        <begin position="59"/>
        <end position="84"/>
    </location>
</feature>
<evidence type="ECO:0000259" key="2">
    <source>
        <dbReference type="Pfam" id="PF22936"/>
    </source>
</evidence>
<dbReference type="Pfam" id="PF22936">
    <property type="entry name" value="Pol_BBD"/>
    <property type="match status" value="1"/>
</dbReference>